<evidence type="ECO:0008006" key="4">
    <source>
        <dbReference type="Google" id="ProtNLM"/>
    </source>
</evidence>
<dbReference type="Proteomes" id="UP000075243">
    <property type="component" value="Unassembled WGS sequence"/>
</dbReference>
<dbReference type="EMBL" id="KQ483740">
    <property type="protein sequence ID" value="KYP41991.1"/>
    <property type="molecule type" value="Genomic_DNA"/>
</dbReference>
<proteinExistence type="predicted"/>
<name>A0A151RHJ2_CAJCA</name>
<feature type="compositionally biased region" description="Gly residues" evidence="1">
    <location>
        <begin position="11"/>
        <end position="24"/>
    </location>
</feature>
<organism evidence="2 3">
    <name type="scientific">Cajanus cajan</name>
    <name type="common">Pigeon pea</name>
    <name type="synonym">Cajanus indicus</name>
    <dbReference type="NCBI Taxonomy" id="3821"/>
    <lineage>
        <taxon>Eukaryota</taxon>
        <taxon>Viridiplantae</taxon>
        <taxon>Streptophyta</taxon>
        <taxon>Embryophyta</taxon>
        <taxon>Tracheophyta</taxon>
        <taxon>Spermatophyta</taxon>
        <taxon>Magnoliopsida</taxon>
        <taxon>eudicotyledons</taxon>
        <taxon>Gunneridae</taxon>
        <taxon>Pentapetalae</taxon>
        <taxon>rosids</taxon>
        <taxon>fabids</taxon>
        <taxon>Fabales</taxon>
        <taxon>Fabaceae</taxon>
        <taxon>Papilionoideae</taxon>
        <taxon>50 kb inversion clade</taxon>
        <taxon>NPAAA clade</taxon>
        <taxon>indigoferoid/millettioid clade</taxon>
        <taxon>Phaseoleae</taxon>
        <taxon>Cajanus</taxon>
    </lineage>
</organism>
<dbReference type="AlphaFoldDB" id="A0A151RHJ2"/>
<dbReference type="Gramene" id="C.cajan_34510.t">
    <property type="protein sequence ID" value="C.cajan_34510.t.cds1"/>
    <property type="gene ID" value="C.cajan_34510"/>
</dbReference>
<gene>
    <name evidence="2" type="ORF">KK1_036607</name>
</gene>
<evidence type="ECO:0000313" key="2">
    <source>
        <dbReference type="EMBL" id="KYP41991.1"/>
    </source>
</evidence>
<keyword evidence="3" id="KW-1185">Reference proteome</keyword>
<accession>A0A151RHJ2</accession>
<sequence>MKKFNSERGGFSNGRGGGKFGRGYGRNTKWCSKCKKTNHTIETCFKIYGFLVGYKTNSKCSTAPSNPSANVANSNPFLIQYIPTLEVGSS</sequence>
<evidence type="ECO:0000313" key="3">
    <source>
        <dbReference type="Proteomes" id="UP000075243"/>
    </source>
</evidence>
<feature type="region of interest" description="Disordered" evidence="1">
    <location>
        <begin position="1"/>
        <end position="26"/>
    </location>
</feature>
<protein>
    <recommendedName>
        <fullName evidence="4">Retrovirus-related Pol polyprotein from transposon TNT 1-94</fullName>
    </recommendedName>
</protein>
<reference evidence="2" key="1">
    <citation type="journal article" date="2012" name="Nat. Biotechnol.">
        <title>Draft genome sequence of pigeonpea (Cajanus cajan), an orphan legume crop of resource-poor farmers.</title>
        <authorList>
            <person name="Varshney R.K."/>
            <person name="Chen W."/>
            <person name="Li Y."/>
            <person name="Bharti A.K."/>
            <person name="Saxena R.K."/>
            <person name="Schlueter J.A."/>
            <person name="Donoghue M.T."/>
            <person name="Azam S."/>
            <person name="Fan G."/>
            <person name="Whaley A.M."/>
            <person name="Farmer A.D."/>
            <person name="Sheridan J."/>
            <person name="Iwata A."/>
            <person name="Tuteja R."/>
            <person name="Penmetsa R.V."/>
            <person name="Wu W."/>
            <person name="Upadhyaya H.D."/>
            <person name="Yang S.P."/>
            <person name="Shah T."/>
            <person name="Saxena K.B."/>
            <person name="Michael T."/>
            <person name="McCombie W.R."/>
            <person name="Yang B."/>
            <person name="Zhang G."/>
            <person name="Yang H."/>
            <person name="Wang J."/>
            <person name="Spillane C."/>
            <person name="Cook D.R."/>
            <person name="May G.D."/>
            <person name="Xu X."/>
            <person name="Jackson S.A."/>
        </authorList>
    </citation>
    <scope>NUCLEOTIDE SEQUENCE [LARGE SCALE GENOMIC DNA]</scope>
</reference>
<evidence type="ECO:0000256" key="1">
    <source>
        <dbReference type="SAM" id="MobiDB-lite"/>
    </source>
</evidence>